<evidence type="ECO:0000313" key="3">
    <source>
        <dbReference type="Proteomes" id="UP000004095"/>
    </source>
</evidence>
<feature type="transmembrane region" description="Helical" evidence="1">
    <location>
        <begin position="31"/>
        <end position="48"/>
    </location>
</feature>
<organism evidence="2 3">
    <name type="scientific">Microscilla marina ATCC 23134</name>
    <dbReference type="NCBI Taxonomy" id="313606"/>
    <lineage>
        <taxon>Bacteria</taxon>
        <taxon>Pseudomonadati</taxon>
        <taxon>Bacteroidota</taxon>
        <taxon>Cytophagia</taxon>
        <taxon>Cytophagales</taxon>
        <taxon>Microscillaceae</taxon>
        <taxon>Microscilla</taxon>
    </lineage>
</organism>
<dbReference type="EMBL" id="AAWS01000014">
    <property type="protein sequence ID" value="EAY28739.1"/>
    <property type="molecule type" value="Genomic_DNA"/>
</dbReference>
<name>A1ZLI5_MICM2</name>
<keyword evidence="1" id="KW-1133">Transmembrane helix</keyword>
<reference evidence="2 3" key="1">
    <citation type="submission" date="2007-01" db="EMBL/GenBank/DDBJ databases">
        <authorList>
            <person name="Haygood M."/>
            <person name="Podell S."/>
            <person name="Anderson C."/>
            <person name="Hopkinson B."/>
            <person name="Roe K."/>
            <person name="Barbeau K."/>
            <person name="Gaasterland T."/>
            <person name="Ferriera S."/>
            <person name="Johnson J."/>
            <person name="Kravitz S."/>
            <person name="Beeson K."/>
            <person name="Sutton G."/>
            <person name="Rogers Y.-H."/>
            <person name="Friedman R."/>
            <person name="Frazier M."/>
            <person name="Venter J.C."/>
        </authorList>
    </citation>
    <scope>NUCLEOTIDE SEQUENCE [LARGE SCALE GENOMIC DNA]</scope>
    <source>
        <strain evidence="2 3">ATCC 23134</strain>
    </source>
</reference>
<evidence type="ECO:0000313" key="2">
    <source>
        <dbReference type="EMBL" id="EAY28739.1"/>
    </source>
</evidence>
<dbReference type="Proteomes" id="UP000004095">
    <property type="component" value="Unassembled WGS sequence"/>
</dbReference>
<protein>
    <recommendedName>
        <fullName evidence="4">Baseplate protein J-like domain-containing protein</fullName>
    </recommendedName>
</protein>
<keyword evidence="3" id="KW-1185">Reference proteome</keyword>
<evidence type="ECO:0000256" key="1">
    <source>
        <dbReference type="SAM" id="Phobius"/>
    </source>
</evidence>
<proteinExistence type="predicted"/>
<dbReference type="OrthoDB" id="1053324at2"/>
<evidence type="ECO:0008006" key="4">
    <source>
        <dbReference type="Google" id="ProtNLM"/>
    </source>
</evidence>
<dbReference type="RefSeq" id="WP_002697472.1">
    <property type="nucleotide sequence ID" value="NZ_AAWS01000014.1"/>
</dbReference>
<comment type="caution">
    <text evidence="2">The sequence shown here is derived from an EMBL/GenBank/DDBJ whole genome shotgun (WGS) entry which is preliminary data.</text>
</comment>
<gene>
    <name evidence="2" type="ORF">M23134_07837</name>
</gene>
<sequence length="260" mass="29306">MARTIEEIEAEILTAKSSDETLNTIDTSSRFSVWGAIVYVMAFVIFTLEQLIDVFKTEVYTAIEAKRPGTLQWYVDQAQAFQLDDLLDPKTLKYDEVEVNKQIVHHASAEENILGGVTLKITKKEDVLSSDELEKFKVYMEQVKFAGTQISYVSISSDVLTLIAQVYYNKLANEEVVRTKINDTINAYLEEIGFNGTFKTNDLIAKLRNLPEIDDLLMNEVSVTQNEQTKLVTLSYSAASGRFQYDASASNIQLLTDLPT</sequence>
<dbReference type="AlphaFoldDB" id="A1ZLI5"/>
<keyword evidence="1" id="KW-0472">Membrane</keyword>
<accession>A1ZLI5</accession>
<keyword evidence="1" id="KW-0812">Transmembrane</keyword>